<name>A0A9X7CPU2_BACCE</name>
<gene>
    <name evidence="4" type="ORF">COC69_09740</name>
</gene>
<evidence type="ECO:0000313" key="5">
    <source>
        <dbReference type="Proteomes" id="UP000224203"/>
    </source>
</evidence>
<dbReference type="AlphaFoldDB" id="A0A9X7CPU2"/>
<dbReference type="Pfam" id="PF08341">
    <property type="entry name" value="TED"/>
    <property type="match status" value="1"/>
</dbReference>
<protein>
    <submittedName>
        <fullName evidence="4">Adhesin</fullName>
    </submittedName>
</protein>
<dbReference type="EMBL" id="NULI01000048">
    <property type="protein sequence ID" value="PGS80310.1"/>
    <property type="molecule type" value="Genomic_DNA"/>
</dbReference>
<feature type="transmembrane region" description="Helical" evidence="2">
    <location>
        <begin position="6"/>
        <end position="24"/>
    </location>
</feature>
<evidence type="ECO:0000313" key="4">
    <source>
        <dbReference type="EMBL" id="PGS80310.1"/>
    </source>
</evidence>
<dbReference type="Proteomes" id="UP000224203">
    <property type="component" value="Unassembled WGS sequence"/>
</dbReference>
<evidence type="ECO:0000256" key="1">
    <source>
        <dbReference type="SAM" id="MobiDB-lite"/>
    </source>
</evidence>
<keyword evidence="2" id="KW-0812">Transmembrane</keyword>
<feature type="domain" description="Thioester" evidence="3">
    <location>
        <begin position="65"/>
        <end position="154"/>
    </location>
</feature>
<reference evidence="4 5" key="1">
    <citation type="submission" date="2017-09" db="EMBL/GenBank/DDBJ databases">
        <title>Large-scale bioinformatics analysis of Bacillus genomes uncovers conserved roles of natural products in bacterial physiology.</title>
        <authorList>
            <consortium name="Agbiome Team Llc"/>
            <person name="Bleich R.M."/>
            <person name="Grubbs K.J."/>
            <person name="Santa Maria K.C."/>
            <person name="Allen S.E."/>
            <person name="Farag S."/>
            <person name="Shank E.A."/>
            <person name="Bowers A."/>
        </authorList>
    </citation>
    <scope>NUCLEOTIDE SEQUENCE [LARGE SCALE GENOMIC DNA]</scope>
    <source>
        <strain evidence="4 5">AFS041711</strain>
    </source>
</reference>
<dbReference type="InterPro" id="IPR013552">
    <property type="entry name" value="Thioester_dom"/>
</dbReference>
<comment type="caution">
    <text evidence="4">The sequence shown here is derived from an EMBL/GenBank/DDBJ whole genome shotgun (WGS) entry which is preliminary data.</text>
</comment>
<evidence type="ECO:0000259" key="3">
    <source>
        <dbReference type="Pfam" id="PF08341"/>
    </source>
</evidence>
<feature type="region of interest" description="Disordered" evidence="1">
    <location>
        <begin position="277"/>
        <end position="305"/>
    </location>
</feature>
<evidence type="ECO:0000256" key="2">
    <source>
        <dbReference type="SAM" id="Phobius"/>
    </source>
</evidence>
<proteinExistence type="predicted"/>
<sequence length="305" mass="34430">MLMRKPFPYIIIGILLFYMINATFSPQKVVAKVMDHTKYQMDWSYSKLTKKPFRTELIKTADGKIAFCLTVHLKSPSGQDLPEMGKVDDLVYRVLLHGHPQTSMQELGVSNWRIAHYATQLAVWIASKQIDINDLDFRNKQVETVTKSILAKAKSNNEVQEISMSVSPSAEQKAILHGEFFETGLYTVQTNAKDGTYKIQTTNAPQGVKFVNKNNEAKTEFTVGEKFRILIPKQTSSGGFSFKVSGYLTKLQGISFKGTPIIQNTVVLLERSKEQTSPNFPVNWKKTSTPNKQNTPNKSSTPYKH</sequence>
<keyword evidence="2" id="KW-1133">Transmembrane helix</keyword>
<accession>A0A9X7CPU2</accession>
<organism evidence="4 5">
    <name type="scientific">Bacillus cereus</name>
    <dbReference type="NCBI Taxonomy" id="1396"/>
    <lineage>
        <taxon>Bacteria</taxon>
        <taxon>Bacillati</taxon>
        <taxon>Bacillota</taxon>
        <taxon>Bacilli</taxon>
        <taxon>Bacillales</taxon>
        <taxon>Bacillaceae</taxon>
        <taxon>Bacillus</taxon>
        <taxon>Bacillus cereus group</taxon>
    </lineage>
</organism>
<keyword evidence="2" id="KW-0472">Membrane</keyword>